<keyword evidence="2" id="KW-1185">Reference proteome</keyword>
<accession>A0A9W4T015</accession>
<organism evidence="1 2">
    <name type="scientific">Funneliformis geosporum</name>
    <dbReference type="NCBI Taxonomy" id="1117311"/>
    <lineage>
        <taxon>Eukaryota</taxon>
        <taxon>Fungi</taxon>
        <taxon>Fungi incertae sedis</taxon>
        <taxon>Mucoromycota</taxon>
        <taxon>Glomeromycotina</taxon>
        <taxon>Glomeromycetes</taxon>
        <taxon>Glomerales</taxon>
        <taxon>Glomeraceae</taxon>
        <taxon>Funneliformis</taxon>
    </lineage>
</organism>
<evidence type="ECO:0000313" key="2">
    <source>
        <dbReference type="Proteomes" id="UP001153678"/>
    </source>
</evidence>
<name>A0A9W4T015_9GLOM</name>
<reference evidence="1" key="1">
    <citation type="submission" date="2022-08" db="EMBL/GenBank/DDBJ databases">
        <authorList>
            <person name="Kallberg Y."/>
            <person name="Tangrot J."/>
            <person name="Rosling A."/>
        </authorList>
    </citation>
    <scope>NUCLEOTIDE SEQUENCE</scope>
    <source>
        <strain evidence="1">Wild A</strain>
    </source>
</reference>
<evidence type="ECO:0000313" key="1">
    <source>
        <dbReference type="EMBL" id="CAI2189772.1"/>
    </source>
</evidence>
<protein>
    <submittedName>
        <fullName evidence="1">6496_t:CDS:1</fullName>
    </submittedName>
</protein>
<dbReference type="OrthoDB" id="2405345at2759"/>
<proteinExistence type="predicted"/>
<dbReference type="Proteomes" id="UP001153678">
    <property type="component" value="Unassembled WGS sequence"/>
</dbReference>
<gene>
    <name evidence="1" type="ORF">FWILDA_LOCUS14245</name>
</gene>
<comment type="caution">
    <text evidence="1">The sequence shown here is derived from an EMBL/GenBank/DDBJ whole genome shotgun (WGS) entry which is preliminary data.</text>
</comment>
<dbReference type="EMBL" id="CAMKVN010006032">
    <property type="protein sequence ID" value="CAI2189772.1"/>
    <property type="molecule type" value="Genomic_DNA"/>
</dbReference>
<sequence length="215" mass="24685">MSNDKGSLECLPIYSFFFLNEKGFSLYNAYNQDEVKDKLVIKIDQDGDRAPKFSIADDISEVYNLLRIHECINGQKPLRAVIDIDASQEDMETSGVKAQKLPYLYVLALLIDHHELKVFTELVYTITGEKFGKYIDRGLPGQNFNLRLIGSAKKGCVKRILQFSLDNSWNKLDHARVQPPSSLRLEVRPHMLSTEKNNNSPRIIVDQIYYKNTQN</sequence>
<dbReference type="AlphaFoldDB" id="A0A9W4T015"/>